<comment type="caution">
    <text evidence="2">The sequence shown here is derived from an EMBL/GenBank/DDBJ whole genome shotgun (WGS) entry which is preliminary data.</text>
</comment>
<dbReference type="Proteomes" id="UP001642409">
    <property type="component" value="Unassembled WGS sequence"/>
</dbReference>
<dbReference type="InterPro" id="IPR036866">
    <property type="entry name" value="RibonucZ/Hydroxyglut_hydro"/>
</dbReference>
<dbReference type="SUPFAM" id="SSF52218">
    <property type="entry name" value="Flavoproteins"/>
    <property type="match status" value="1"/>
</dbReference>
<dbReference type="InterPro" id="IPR008254">
    <property type="entry name" value="Flavodoxin/NO_synth"/>
</dbReference>
<gene>
    <name evidence="2" type="ORF">HINF_LOCUS31449</name>
</gene>
<evidence type="ECO:0000313" key="3">
    <source>
        <dbReference type="Proteomes" id="UP001642409"/>
    </source>
</evidence>
<proteinExistence type="predicted"/>
<dbReference type="PROSITE" id="PS50902">
    <property type="entry name" value="FLAVODOXIN_LIKE"/>
    <property type="match status" value="1"/>
</dbReference>
<dbReference type="Gene3D" id="3.60.15.10">
    <property type="entry name" value="Ribonuclease Z/Hydroxyacylglutathione hydrolase-like"/>
    <property type="match status" value="1"/>
</dbReference>
<dbReference type="PANTHER" id="PTHR43717:SF1">
    <property type="entry name" value="ANAEROBIC NITRIC OXIDE REDUCTASE FLAVORUBREDOXIN"/>
    <property type="match status" value="1"/>
</dbReference>
<accession>A0ABP1J002</accession>
<keyword evidence="3" id="KW-1185">Reference proteome</keyword>
<dbReference type="InterPro" id="IPR001279">
    <property type="entry name" value="Metallo-B-lactamas"/>
</dbReference>
<evidence type="ECO:0000259" key="1">
    <source>
        <dbReference type="PROSITE" id="PS50902"/>
    </source>
</evidence>
<dbReference type="SMART" id="SM00849">
    <property type="entry name" value="Lactamase_B"/>
    <property type="match status" value="1"/>
</dbReference>
<sequence length="437" mass="48622">MLSRDKLTTIPAANTIRVHLKVGQVSTPQQINMYKPVKTELIPDVFWVGVNDWAIRIFHGYNTDEGSSYNAYVIMDEKPTLIDTVKCPFAQEHIERIQSVVELSKIEYLVMNHSEPDHSGAIAKVYALMPQATIVTNMKCKENLELLYPELKALNPKWLVVDSKSQLNIGKRTLSFVPVPMIHWPCNMFTYCQADSTLFSNDGFGQHLATAERWADQLPLERVMHLMKEYNANILGHLPVLLKNALVQASKLDIKYILTAHGVGWRGETIAPLLEEYSRFANQNYRKKVTIMFDSMYGSTARAAIAMSEGVKSTGAMVEVVDLKACSLTAVALHMYDSACFAFGSPALNSTMMPLVESAIGYCRGLKLLAGKTGTIFGAYGWAGAPTINDMTEALKKCNANVDEVKLQWKLQVNDEVLAKSYEQGVKLGMKALEVGK</sequence>
<dbReference type="InterPro" id="IPR045761">
    <property type="entry name" value="ODP_dom"/>
</dbReference>
<protein>
    <submittedName>
        <fullName evidence="2">A-type_flavoprotein 2</fullName>
    </submittedName>
</protein>
<dbReference type="InterPro" id="IPR016440">
    <property type="entry name" value="Rubredoxin-O_OxRdtase"/>
</dbReference>
<reference evidence="2 3" key="1">
    <citation type="submission" date="2024-07" db="EMBL/GenBank/DDBJ databases">
        <authorList>
            <person name="Akdeniz Z."/>
        </authorList>
    </citation>
    <scope>NUCLEOTIDE SEQUENCE [LARGE SCALE GENOMIC DNA]</scope>
</reference>
<dbReference type="PIRSF" id="PIRSF005243">
    <property type="entry name" value="ROO"/>
    <property type="match status" value="1"/>
</dbReference>
<dbReference type="EMBL" id="CAXDID020000105">
    <property type="protein sequence ID" value="CAL6027694.1"/>
    <property type="molecule type" value="Genomic_DNA"/>
</dbReference>
<dbReference type="Pfam" id="PF19583">
    <property type="entry name" value="ODP"/>
    <property type="match status" value="1"/>
</dbReference>
<dbReference type="PANTHER" id="PTHR43717">
    <property type="entry name" value="ANAEROBIC NITRIC OXIDE REDUCTASE FLAVORUBREDOXIN"/>
    <property type="match status" value="1"/>
</dbReference>
<evidence type="ECO:0000313" key="2">
    <source>
        <dbReference type="EMBL" id="CAL6027694.1"/>
    </source>
</evidence>
<name>A0ABP1J002_9EUKA</name>
<organism evidence="2 3">
    <name type="scientific">Hexamita inflata</name>
    <dbReference type="NCBI Taxonomy" id="28002"/>
    <lineage>
        <taxon>Eukaryota</taxon>
        <taxon>Metamonada</taxon>
        <taxon>Diplomonadida</taxon>
        <taxon>Hexamitidae</taxon>
        <taxon>Hexamitinae</taxon>
        <taxon>Hexamita</taxon>
    </lineage>
</organism>
<dbReference type="SUPFAM" id="SSF56281">
    <property type="entry name" value="Metallo-hydrolase/oxidoreductase"/>
    <property type="match status" value="1"/>
</dbReference>
<dbReference type="CDD" id="cd07709">
    <property type="entry name" value="flavodiiron_proteins_MBL-fold"/>
    <property type="match status" value="1"/>
</dbReference>
<dbReference type="Pfam" id="PF00258">
    <property type="entry name" value="Flavodoxin_1"/>
    <property type="match status" value="1"/>
</dbReference>
<feature type="domain" description="Flavodoxin-like" evidence="1">
    <location>
        <begin position="289"/>
        <end position="434"/>
    </location>
</feature>
<dbReference type="InterPro" id="IPR029039">
    <property type="entry name" value="Flavoprotein-like_sf"/>
</dbReference>
<dbReference type="Gene3D" id="3.40.50.360">
    <property type="match status" value="1"/>
</dbReference>